<proteinExistence type="predicted"/>
<evidence type="ECO:0000313" key="3">
    <source>
        <dbReference type="Proteomes" id="UP001341840"/>
    </source>
</evidence>
<keyword evidence="3" id="KW-1185">Reference proteome</keyword>
<reference evidence="2 3" key="1">
    <citation type="journal article" date="2023" name="Plants (Basel)">
        <title>Bridging the Gap: Combining Genomics and Transcriptomics Approaches to Understand Stylosanthes scabra, an Orphan Legume from the Brazilian Caatinga.</title>
        <authorList>
            <person name="Ferreira-Neto J.R.C."/>
            <person name="da Silva M.D."/>
            <person name="Binneck E."/>
            <person name="de Melo N.F."/>
            <person name="da Silva R.H."/>
            <person name="de Melo A.L.T.M."/>
            <person name="Pandolfi V."/>
            <person name="Bustamante F.O."/>
            <person name="Brasileiro-Vidal A.C."/>
            <person name="Benko-Iseppon A.M."/>
        </authorList>
    </citation>
    <scope>NUCLEOTIDE SEQUENCE [LARGE SCALE GENOMIC DNA]</scope>
    <source>
        <tissue evidence="2">Leaves</tissue>
    </source>
</reference>
<name>A0ABU6RXC1_9FABA</name>
<organism evidence="2 3">
    <name type="scientific">Stylosanthes scabra</name>
    <dbReference type="NCBI Taxonomy" id="79078"/>
    <lineage>
        <taxon>Eukaryota</taxon>
        <taxon>Viridiplantae</taxon>
        <taxon>Streptophyta</taxon>
        <taxon>Embryophyta</taxon>
        <taxon>Tracheophyta</taxon>
        <taxon>Spermatophyta</taxon>
        <taxon>Magnoliopsida</taxon>
        <taxon>eudicotyledons</taxon>
        <taxon>Gunneridae</taxon>
        <taxon>Pentapetalae</taxon>
        <taxon>rosids</taxon>
        <taxon>fabids</taxon>
        <taxon>Fabales</taxon>
        <taxon>Fabaceae</taxon>
        <taxon>Papilionoideae</taxon>
        <taxon>50 kb inversion clade</taxon>
        <taxon>dalbergioids sensu lato</taxon>
        <taxon>Dalbergieae</taxon>
        <taxon>Pterocarpus clade</taxon>
        <taxon>Stylosanthes</taxon>
    </lineage>
</organism>
<protein>
    <recommendedName>
        <fullName evidence="4">Transposase (Putative), gypsy type</fullName>
    </recommendedName>
</protein>
<feature type="coiled-coil region" evidence="1">
    <location>
        <begin position="355"/>
        <end position="413"/>
    </location>
</feature>
<comment type="caution">
    <text evidence="2">The sequence shown here is derived from an EMBL/GenBank/DDBJ whole genome shotgun (WGS) entry which is preliminary data.</text>
</comment>
<keyword evidence="1" id="KW-0175">Coiled coil</keyword>
<sequence length="466" mass="52621">MGGGKGKAVIVGDDPYDWVGEEVINRKSLFDDEDAINLLLPESWVRAGERVSLGFLPCGSADRVCEHRNDFAYFYMYVSYFVDLKFKLPFTDLQCKVLTQLNCALSQIQPNITWAFIHAFEVLMEVLEHPPSLGLFFSLFQAKGVIKGLWVNLSGYPSRAVFGLFRSSFKDFKDMYVKILDVEQRNQEDELMLDFLSFALEGERAPDLSSTSLKSFFKNRGAAKEMVMAELEKVATSDSACPTAISVKRRKVETTSHFKEKSCEVSQTLPKGKENCLSEMVLFAESQKGLHGYVENADLTSLWCEHHPIMSIADSHFQSPGDVRMLNEIGYVAINRFLQVVGKRQANIDKLLDIINENEIAVAKLSNALKAQEIEVGELKKQVQEMQPQVKKMTELQAEIERMHKVLKEAEEVKMNYGIDMFIQGFSRAVSQVRELEPNFKVEAMDVAKVVINGALVDDDYVADAE</sequence>
<evidence type="ECO:0000256" key="1">
    <source>
        <dbReference type="SAM" id="Coils"/>
    </source>
</evidence>
<gene>
    <name evidence="2" type="ORF">PIB30_098483</name>
</gene>
<evidence type="ECO:0000313" key="2">
    <source>
        <dbReference type="EMBL" id="MED6128491.1"/>
    </source>
</evidence>
<accession>A0ABU6RXC1</accession>
<dbReference type="Proteomes" id="UP001341840">
    <property type="component" value="Unassembled WGS sequence"/>
</dbReference>
<dbReference type="EMBL" id="JASCZI010032734">
    <property type="protein sequence ID" value="MED6128491.1"/>
    <property type="molecule type" value="Genomic_DNA"/>
</dbReference>
<evidence type="ECO:0008006" key="4">
    <source>
        <dbReference type="Google" id="ProtNLM"/>
    </source>
</evidence>